<reference evidence="2" key="1">
    <citation type="submission" date="2021-01" db="EMBL/GenBank/DDBJ databases">
        <authorList>
            <person name="Corre E."/>
            <person name="Pelletier E."/>
            <person name="Niang G."/>
            <person name="Scheremetjew M."/>
            <person name="Finn R."/>
            <person name="Kale V."/>
            <person name="Holt S."/>
            <person name="Cochrane G."/>
            <person name="Meng A."/>
            <person name="Brown T."/>
            <person name="Cohen L."/>
        </authorList>
    </citation>
    <scope>NUCLEOTIDE SEQUENCE</scope>
    <source>
        <strain evidence="2">CCMP 769</strain>
    </source>
</reference>
<dbReference type="AlphaFoldDB" id="A0A7S3A4C1"/>
<gene>
    <name evidence="2" type="ORF">RMAR00112_LOCUS29369</name>
</gene>
<feature type="transmembrane region" description="Helical" evidence="1">
    <location>
        <begin position="129"/>
        <end position="151"/>
    </location>
</feature>
<organism evidence="2">
    <name type="scientific">Rhodosorus marinus</name>
    <dbReference type="NCBI Taxonomy" id="101924"/>
    <lineage>
        <taxon>Eukaryota</taxon>
        <taxon>Rhodophyta</taxon>
        <taxon>Stylonematophyceae</taxon>
        <taxon>Stylonematales</taxon>
        <taxon>Stylonemataceae</taxon>
        <taxon>Rhodosorus</taxon>
    </lineage>
</organism>
<accession>A0A7S3A4C1</accession>
<dbReference type="EMBL" id="HBHW01038331">
    <property type="protein sequence ID" value="CAE0061300.1"/>
    <property type="molecule type" value="Transcribed_RNA"/>
</dbReference>
<evidence type="ECO:0008006" key="3">
    <source>
        <dbReference type="Google" id="ProtNLM"/>
    </source>
</evidence>
<protein>
    <recommendedName>
        <fullName evidence="3">Transmembrane protein</fullName>
    </recommendedName>
</protein>
<keyword evidence="1" id="KW-1133">Transmembrane helix</keyword>
<keyword evidence="1" id="KW-0472">Membrane</keyword>
<name>A0A7S3A4C1_9RHOD</name>
<proteinExistence type="predicted"/>
<feature type="transmembrane region" description="Helical" evidence="1">
    <location>
        <begin position="12"/>
        <end position="29"/>
    </location>
</feature>
<evidence type="ECO:0000313" key="2">
    <source>
        <dbReference type="EMBL" id="CAE0061300.1"/>
    </source>
</evidence>
<evidence type="ECO:0000256" key="1">
    <source>
        <dbReference type="SAM" id="Phobius"/>
    </source>
</evidence>
<keyword evidence="1" id="KW-0812">Transmembrane</keyword>
<sequence length="164" mass="19265">MFKLRQNFEKRAVISRIWVLFLCVGFQLFRMYGRYDDTDCFSRIDSDDGSLVDSQEENYRETEKKLQEKLWLWEVHEKEGMWESIEEGKVQHQVWEASEDDGVADRERLRKSGSVPSKRPSFWRLNKNALLFGTSGALLLGPPGAVVGTVYGMHRDKKKNYFYV</sequence>